<keyword evidence="1" id="KW-0677">Repeat</keyword>
<protein>
    <submittedName>
        <fullName evidence="4">Tetratricopeptide repeat protein</fullName>
    </submittedName>
</protein>
<evidence type="ECO:0000256" key="1">
    <source>
        <dbReference type="ARBA" id="ARBA00022737"/>
    </source>
</evidence>
<reference evidence="4 5" key="1">
    <citation type="submission" date="2017-03" db="EMBL/GenBank/DDBJ databases">
        <authorList>
            <person name="Afonso C.L."/>
            <person name="Miller P.J."/>
            <person name="Scott M.A."/>
            <person name="Spackman E."/>
            <person name="Goraichik I."/>
            <person name="Dimitrov K.M."/>
            <person name="Suarez D.L."/>
            <person name="Swayne D.E."/>
        </authorList>
    </citation>
    <scope>NUCLEOTIDE SEQUENCE [LARGE SCALE GENOMIC DNA]</scope>
    <source>
        <strain evidence="4 5">CECT 7023</strain>
    </source>
</reference>
<sequence length="185" mass="20000">MASIKDIIKQIVASGVAVVGFSLPGSTETLDEMFESLGAAQSAEEAARIEERIATEWSRSGSAAIDLLWQRGIDALENGDPGAAAEHFTAAIDHAPDFAEAYNGRATAYFMLDLYGPALDDIRQVLVLNPRHYGAMRGFAIILEEIGEEQEALEVIDAILAINPLMDNIEAARDRLVERLNGVTL</sequence>
<dbReference type="PROSITE" id="PS50005">
    <property type="entry name" value="TPR"/>
    <property type="match status" value="1"/>
</dbReference>
<keyword evidence="5" id="KW-1185">Reference proteome</keyword>
<dbReference type="Pfam" id="PF13432">
    <property type="entry name" value="TPR_16"/>
    <property type="match status" value="2"/>
</dbReference>
<gene>
    <name evidence="4" type="ORF">ROA7023_00885</name>
</gene>
<dbReference type="EMBL" id="FWFZ01000003">
    <property type="protein sequence ID" value="SLN27425.1"/>
    <property type="molecule type" value="Genomic_DNA"/>
</dbReference>
<evidence type="ECO:0000256" key="2">
    <source>
        <dbReference type="ARBA" id="ARBA00022803"/>
    </source>
</evidence>
<dbReference type="PANTHER" id="PTHR44943">
    <property type="entry name" value="CELLULOSE SYNTHASE OPERON PROTEIN C"/>
    <property type="match status" value="1"/>
</dbReference>
<evidence type="ECO:0000313" key="5">
    <source>
        <dbReference type="Proteomes" id="UP000193900"/>
    </source>
</evidence>
<dbReference type="InterPro" id="IPR051685">
    <property type="entry name" value="Ycf3/AcsC/BcsC/TPR_MFPF"/>
</dbReference>
<evidence type="ECO:0000256" key="3">
    <source>
        <dbReference type="PROSITE-ProRule" id="PRU00339"/>
    </source>
</evidence>
<dbReference type="Gene3D" id="1.25.40.10">
    <property type="entry name" value="Tetratricopeptide repeat domain"/>
    <property type="match status" value="1"/>
</dbReference>
<dbReference type="SMART" id="SM00028">
    <property type="entry name" value="TPR"/>
    <property type="match status" value="3"/>
</dbReference>
<dbReference type="PANTHER" id="PTHR44943:SF8">
    <property type="entry name" value="TPR REPEAT-CONTAINING PROTEIN MJ0263"/>
    <property type="match status" value="1"/>
</dbReference>
<feature type="repeat" description="TPR" evidence="3">
    <location>
        <begin position="99"/>
        <end position="132"/>
    </location>
</feature>
<dbReference type="InterPro" id="IPR019734">
    <property type="entry name" value="TPR_rpt"/>
</dbReference>
<proteinExistence type="predicted"/>
<dbReference type="RefSeq" id="WP_085877921.1">
    <property type="nucleotide sequence ID" value="NZ_FWFZ01000003.1"/>
</dbReference>
<accession>A0A1Y5RWT0</accession>
<keyword evidence="2 3" id="KW-0802">TPR repeat</keyword>
<dbReference type="Proteomes" id="UP000193900">
    <property type="component" value="Unassembled WGS sequence"/>
</dbReference>
<name>A0A1Y5RWT0_9RHOB</name>
<organism evidence="4 5">
    <name type="scientific">Roseisalinus antarcticus</name>
    <dbReference type="NCBI Taxonomy" id="254357"/>
    <lineage>
        <taxon>Bacteria</taxon>
        <taxon>Pseudomonadati</taxon>
        <taxon>Pseudomonadota</taxon>
        <taxon>Alphaproteobacteria</taxon>
        <taxon>Rhodobacterales</taxon>
        <taxon>Roseobacteraceae</taxon>
        <taxon>Roseisalinus</taxon>
    </lineage>
</organism>
<dbReference type="SUPFAM" id="SSF48452">
    <property type="entry name" value="TPR-like"/>
    <property type="match status" value="1"/>
</dbReference>
<evidence type="ECO:0000313" key="4">
    <source>
        <dbReference type="EMBL" id="SLN27425.1"/>
    </source>
</evidence>
<dbReference type="InterPro" id="IPR011990">
    <property type="entry name" value="TPR-like_helical_dom_sf"/>
</dbReference>
<dbReference type="AlphaFoldDB" id="A0A1Y5RWT0"/>
<dbReference type="OrthoDB" id="9815010at2"/>